<evidence type="ECO:0000256" key="2">
    <source>
        <dbReference type="SAM" id="MobiDB-lite"/>
    </source>
</evidence>
<proteinExistence type="predicted"/>
<feature type="compositionally biased region" description="Low complexity" evidence="2">
    <location>
        <begin position="371"/>
        <end position="386"/>
    </location>
</feature>
<keyword evidence="1" id="KW-0175">Coiled coil</keyword>
<evidence type="ECO:0000313" key="4">
    <source>
        <dbReference type="Proteomes" id="UP000053475"/>
    </source>
</evidence>
<dbReference type="AlphaFoldDB" id="A0A0C1C494"/>
<sequence length="538" mass="60234">MSASDKLIDEKCAPCVLGNEKAHNCAMEPTKLIGIDDDQYRRNVLLLASEEQESAREQQLTEEAKQLGLKVPGIEIVASLAASIASGMVDLSSPILSSSSSTDRNSVCDTSPIRESEPLDQLASSLSEYTVSSNNAKGGSTRSIASLSTRPTSYSSSEGKLAQGTDAIAIRPPENRSSLLSVVNGGEKKEKERRRSSIKSAIGRIHFRKKRTPSTVLLPPAAQITVTKGEGGVDKLYVESKPSNPRRAITPKDEKEVLKLEVPVFGNDALLRSLANAELKQMREAQTMERNRHISFQNSLISELRRLQQIKTQEKLAHHRVIEDENREKNIADASRMEERQLVVEMEQVREFERAKANSRTRIKYMEGYLSSSSPPSSRSPSISGSDLTTPGRSFTQQQKAQLAQEYHNHDAMDQLHEAKIKVLRDRQEIRLQEAIARMDRELEALIDKHTVECSDLEKAHQQEEATILQSLNTKKMKLRHRWVLEEAILRKKLEDQHEEPYGPLPPLSLSDTQSETRDSAICVTDTDQDTETLRQQP</sequence>
<feature type="coiled-coil region" evidence="1">
    <location>
        <begin position="425"/>
        <end position="467"/>
    </location>
</feature>
<feature type="region of interest" description="Disordered" evidence="2">
    <location>
        <begin position="94"/>
        <end position="160"/>
    </location>
</feature>
<evidence type="ECO:0000313" key="3">
    <source>
        <dbReference type="EMBL" id="KIA75930.1"/>
    </source>
</evidence>
<feature type="region of interest" description="Disordered" evidence="2">
    <location>
        <begin position="368"/>
        <end position="398"/>
    </location>
</feature>
<name>A0A0C1C494_ASPUT</name>
<protein>
    <submittedName>
        <fullName evidence="3">Uncharacterized protein</fullName>
    </submittedName>
</protein>
<feature type="compositionally biased region" description="Low complexity" evidence="2">
    <location>
        <begin position="146"/>
        <end position="157"/>
    </location>
</feature>
<feature type="region of interest" description="Disordered" evidence="2">
    <location>
        <begin position="494"/>
        <end position="538"/>
    </location>
</feature>
<reference evidence="3 4" key="1">
    <citation type="submission" date="2014-11" db="EMBL/GenBank/DDBJ databases">
        <title>Genomics derived discovery of secondary metabolites biosynthetic gene clusters in Aspergillus ustus.</title>
        <authorList>
            <person name="Pi B."/>
            <person name="Dai F."/>
            <person name="Song X."/>
            <person name="Zhu C."/>
            <person name="Li H."/>
            <person name="Yu D."/>
        </authorList>
    </citation>
    <scope>NUCLEOTIDE SEQUENCE [LARGE SCALE GENOMIC DNA]</scope>
    <source>
        <strain evidence="3 4">3.3904</strain>
    </source>
</reference>
<dbReference type="EMBL" id="JOMC01000025">
    <property type="protein sequence ID" value="KIA75930.1"/>
    <property type="molecule type" value="Genomic_DNA"/>
</dbReference>
<comment type="caution">
    <text evidence="3">The sequence shown here is derived from an EMBL/GenBank/DDBJ whole genome shotgun (WGS) entry which is preliminary data.</text>
</comment>
<feature type="compositionally biased region" description="Polar residues" evidence="2">
    <location>
        <begin position="122"/>
        <end position="145"/>
    </location>
</feature>
<feature type="compositionally biased region" description="Polar residues" evidence="2">
    <location>
        <begin position="387"/>
        <end position="398"/>
    </location>
</feature>
<accession>A0A0C1C494</accession>
<organism evidence="3 4">
    <name type="scientific">Aspergillus ustus</name>
    <dbReference type="NCBI Taxonomy" id="40382"/>
    <lineage>
        <taxon>Eukaryota</taxon>
        <taxon>Fungi</taxon>
        <taxon>Dikarya</taxon>
        <taxon>Ascomycota</taxon>
        <taxon>Pezizomycotina</taxon>
        <taxon>Eurotiomycetes</taxon>
        <taxon>Eurotiomycetidae</taxon>
        <taxon>Eurotiales</taxon>
        <taxon>Aspergillaceae</taxon>
        <taxon>Aspergillus</taxon>
        <taxon>Aspergillus subgen. Nidulantes</taxon>
    </lineage>
</organism>
<evidence type="ECO:0000256" key="1">
    <source>
        <dbReference type="SAM" id="Coils"/>
    </source>
</evidence>
<gene>
    <name evidence="3" type="ORF">HK57_00292</name>
</gene>
<keyword evidence="4" id="KW-1185">Reference proteome</keyword>
<dbReference type="Proteomes" id="UP000053475">
    <property type="component" value="Unassembled WGS sequence"/>
</dbReference>